<reference evidence="1 2" key="1">
    <citation type="journal article" date="2014" name="Genome Announc.">
        <title>Genome Sequence of Bacillus simplex Strain P558, Isolated from a Human Fecal Sample.</title>
        <authorList>
            <person name="Croce O."/>
            <person name="Hugon P."/>
            <person name="Lagier J.C."/>
            <person name="Bibi F."/>
            <person name="Robert C."/>
            <person name="Azhar E.I."/>
            <person name="Raoult D."/>
            <person name="Fournier P.E."/>
        </authorList>
    </citation>
    <scope>NUCLEOTIDE SEQUENCE [LARGE SCALE GENOMIC DNA]</scope>
    <source>
        <strain evidence="1 2">P558</strain>
    </source>
</reference>
<organism evidence="1 2">
    <name type="scientific">Peribacillus simplex</name>
    <dbReference type="NCBI Taxonomy" id="1478"/>
    <lineage>
        <taxon>Bacteria</taxon>
        <taxon>Bacillati</taxon>
        <taxon>Bacillota</taxon>
        <taxon>Bacilli</taxon>
        <taxon>Bacillales</taxon>
        <taxon>Bacillaceae</taxon>
        <taxon>Peribacillus</taxon>
    </lineage>
</organism>
<accession>A0AAN2PH65</accession>
<protein>
    <recommendedName>
        <fullName evidence="3">DUF3277 domain-containing protein</fullName>
    </recommendedName>
</protein>
<dbReference type="AlphaFoldDB" id="A0AAN2PH65"/>
<sequence length="133" mass="14439">MTNSYTFDASQVSVVVDGRYLTDFAEGDAVTWEKDEDNFEPKVGVTGTVGITKKINSIGTITVLIMQGSPEVGFLKKLANTGKQFAIWVNTGGENSEKIGGSQAMVLKTPEGSITDETGEREFEIKVFDYTDV</sequence>
<dbReference type="RefSeq" id="WP_072272600.1">
    <property type="nucleotide sequence ID" value="NZ_CCXW01000001.1"/>
</dbReference>
<evidence type="ECO:0000313" key="1">
    <source>
        <dbReference type="EMBL" id="CEG31445.1"/>
    </source>
</evidence>
<comment type="caution">
    <text evidence="1">The sequence shown here is derived from an EMBL/GenBank/DDBJ whole genome shotgun (WGS) entry which is preliminary data.</text>
</comment>
<name>A0AAN2PH65_9BACI</name>
<dbReference type="NCBIfam" id="NF047581">
    <property type="entry name" value="gp105_phage_fam"/>
    <property type="match status" value="1"/>
</dbReference>
<proteinExistence type="predicted"/>
<evidence type="ECO:0008006" key="3">
    <source>
        <dbReference type="Google" id="ProtNLM"/>
    </source>
</evidence>
<keyword evidence="2" id="KW-1185">Reference proteome</keyword>
<dbReference type="InterPro" id="IPR021695">
    <property type="entry name" value="Phage_KPP10_Orf10"/>
</dbReference>
<evidence type="ECO:0000313" key="2">
    <source>
        <dbReference type="Proteomes" id="UP000182110"/>
    </source>
</evidence>
<dbReference type="EMBL" id="CCXW01000001">
    <property type="protein sequence ID" value="CEG31445.1"/>
    <property type="molecule type" value="Genomic_DNA"/>
</dbReference>
<dbReference type="Proteomes" id="UP000182110">
    <property type="component" value="Unassembled WGS sequence"/>
</dbReference>
<gene>
    <name evidence="1" type="ORF">BN1180_01589</name>
</gene>